<evidence type="ECO:0008006" key="4">
    <source>
        <dbReference type="Google" id="ProtNLM"/>
    </source>
</evidence>
<accession>A0A2S9THD5</accession>
<sequence length="253" mass="28826">MISFKNKKILVTGASSGLGREVAIHLSELEAKVVLIARDEDRLKETISLMKEPKKHKYFLYDLENIDDISTLVTNCVGYNNLKFDGFVHCAGVPAIYPLKVLDYKKFEKVFKINTYSYLEIIKHLSKKQNSNDEAGIVYLSSLLKSKKAQMTYIISKVSADAISKTLSLELIKRRIRVNSILIGSSATKMIEDTEKYRLLTSDVEKANLPEHYNPMWKLLSTKEVSNMIIFLLSDSARYIVGENYFIDGGYFI</sequence>
<reference evidence="2 3" key="1">
    <citation type="submission" date="2017-09" db="EMBL/GenBank/DDBJ databases">
        <title>Reassesment of A. cryaerophilus.</title>
        <authorList>
            <person name="Perez-Cataluna A."/>
            <person name="Collado L."/>
            <person name="Salgado O."/>
            <person name="Lefinanco V."/>
            <person name="Figueras M.J."/>
        </authorList>
    </citation>
    <scope>NUCLEOTIDE SEQUENCE [LARGE SCALE GENOMIC DNA]</scope>
    <source>
        <strain evidence="2 3">LMG 9065</strain>
    </source>
</reference>
<evidence type="ECO:0000313" key="2">
    <source>
        <dbReference type="EMBL" id="PRM98231.1"/>
    </source>
</evidence>
<dbReference type="EMBL" id="NXGI01000005">
    <property type="protein sequence ID" value="PRM98231.1"/>
    <property type="molecule type" value="Genomic_DNA"/>
</dbReference>
<dbReference type="AlphaFoldDB" id="A0A2S9THD5"/>
<dbReference type="InterPro" id="IPR002347">
    <property type="entry name" value="SDR_fam"/>
</dbReference>
<dbReference type="InterPro" id="IPR050259">
    <property type="entry name" value="SDR"/>
</dbReference>
<dbReference type="CDD" id="cd05233">
    <property type="entry name" value="SDR_c"/>
    <property type="match status" value="1"/>
</dbReference>
<dbReference type="PRINTS" id="PR00081">
    <property type="entry name" value="GDHRDH"/>
</dbReference>
<dbReference type="PANTHER" id="PTHR42879">
    <property type="entry name" value="3-OXOACYL-(ACYL-CARRIER-PROTEIN) REDUCTASE"/>
    <property type="match status" value="1"/>
</dbReference>
<name>A0A2S9THD5_9BACT</name>
<dbReference type="InterPro" id="IPR036291">
    <property type="entry name" value="NAD(P)-bd_dom_sf"/>
</dbReference>
<evidence type="ECO:0000313" key="3">
    <source>
        <dbReference type="Proteomes" id="UP000239151"/>
    </source>
</evidence>
<comment type="similarity">
    <text evidence="1">Belongs to the short-chain dehydrogenases/reductases (SDR) family.</text>
</comment>
<dbReference type="PANTHER" id="PTHR42879:SF2">
    <property type="entry name" value="3-OXOACYL-[ACYL-CARRIER-PROTEIN] REDUCTASE FABG"/>
    <property type="match status" value="1"/>
</dbReference>
<dbReference type="Gene3D" id="3.40.50.720">
    <property type="entry name" value="NAD(P)-binding Rossmann-like Domain"/>
    <property type="match status" value="1"/>
</dbReference>
<comment type="caution">
    <text evidence="2">The sequence shown here is derived from an EMBL/GenBank/DDBJ whole genome shotgun (WGS) entry which is preliminary data.</text>
</comment>
<proteinExistence type="inferred from homology"/>
<organism evidence="2 3">
    <name type="scientific">Aliarcobacter cryaerophilus</name>
    <dbReference type="NCBI Taxonomy" id="28198"/>
    <lineage>
        <taxon>Bacteria</taxon>
        <taxon>Pseudomonadati</taxon>
        <taxon>Campylobacterota</taxon>
        <taxon>Epsilonproteobacteria</taxon>
        <taxon>Campylobacterales</taxon>
        <taxon>Arcobacteraceae</taxon>
        <taxon>Aliarcobacter</taxon>
    </lineage>
</organism>
<gene>
    <name evidence="2" type="ORF">CJ670_04135</name>
</gene>
<protein>
    <recommendedName>
        <fullName evidence="4">SDR family oxidoreductase</fullName>
    </recommendedName>
</protein>
<evidence type="ECO:0000256" key="1">
    <source>
        <dbReference type="ARBA" id="ARBA00006484"/>
    </source>
</evidence>
<dbReference type="Proteomes" id="UP000239151">
    <property type="component" value="Unassembled WGS sequence"/>
</dbReference>
<dbReference type="Pfam" id="PF13561">
    <property type="entry name" value="adh_short_C2"/>
    <property type="match status" value="1"/>
</dbReference>
<dbReference type="SUPFAM" id="SSF51735">
    <property type="entry name" value="NAD(P)-binding Rossmann-fold domains"/>
    <property type="match status" value="1"/>
</dbReference>